<dbReference type="PROSITE" id="PS50151">
    <property type="entry name" value="UVR"/>
    <property type="match status" value="1"/>
</dbReference>
<comment type="subcellular location">
    <subcellularLocation>
        <location evidence="1 12">Cytoplasm</location>
    </subcellularLocation>
</comment>
<dbReference type="InterPro" id="IPR006935">
    <property type="entry name" value="Helicase/UvrB_N"/>
</dbReference>
<keyword evidence="18" id="KW-1185">Reference proteome</keyword>
<dbReference type="GO" id="GO:0005737">
    <property type="term" value="C:cytoplasm"/>
    <property type="evidence" value="ECO:0007669"/>
    <property type="project" value="UniProtKB-SubCell"/>
</dbReference>
<evidence type="ECO:0000256" key="2">
    <source>
        <dbReference type="ARBA" id="ARBA00008533"/>
    </source>
</evidence>
<dbReference type="PANTHER" id="PTHR24029:SF0">
    <property type="entry name" value="UVRABC SYSTEM PROTEIN B"/>
    <property type="match status" value="1"/>
</dbReference>
<dbReference type="InterPro" id="IPR027417">
    <property type="entry name" value="P-loop_NTPase"/>
</dbReference>
<gene>
    <name evidence="17" type="primary">uvrB</name>
    <name evidence="17" type="ORF">FIV53_02660</name>
</gene>
<evidence type="ECO:0000256" key="9">
    <source>
        <dbReference type="ARBA" id="ARBA00023204"/>
    </source>
</evidence>
<accession>A0A4Y6I6C2</accession>
<dbReference type="NCBIfam" id="TIGR00631">
    <property type="entry name" value="uvrb"/>
    <property type="match status" value="1"/>
</dbReference>
<dbReference type="NCBIfam" id="NF003673">
    <property type="entry name" value="PRK05298.1"/>
    <property type="match status" value="1"/>
</dbReference>
<keyword evidence="12" id="KW-0742">SOS response</keyword>
<evidence type="ECO:0000256" key="10">
    <source>
        <dbReference type="ARBA" id="ARBA00026033"/>
    </source>
</evidence>
<feature type="domain" description="UVR" evidence="14">
    <location>
        <begin position="629"/>
        <end position="664"/>
    </location>
</feature>
<dbReference type="Gene3D" id="3.40.50.300">
    <property type="entry name" value="P-loop containing nucleotide triphosphate hydrolases"/>
    <property type="match status" value="3"/>
</dbReference>
<protein>
    <recommendedName>
        <fullName evidence="11 12">UvrABC system protein B</fullName>
    </recommendedName>
</protein>
<dbReference type="InterPro" id="IPR001943">
    <property type="entry name" value="UVR_dom"/>
</dbReference>
<dbReference type="PANTHER" id="PTHR24029">
    <property type="entry name" value="UVRABC SYSTEM PROTEIN B"/>
    <property type="match status" value="1"/>
</dbReference>
<dbReference type="Pfam" id="PF17757">
    <property type="entry name" value="UvrB_inter"/>
    <property type="match status" value="1"/>
</dbReference>
<keyword evidence="7" id="KW-0067">ATP-binding</keyword>
<feature type="domain" description="Helicase C-terminal" evidence="16">
    <location>
        <begin position="431"/>
        <end position="593"/>
    </location>
</feature>
<feature type="domain" description="Helicase ATP-binding" evidence="15">
    <location>
        <begin position="25"/>
        <end position="151"/>
    </location>
</feature>
<dbReference type="PROSITE" id="PS51194">
    <property type="entry name" value="HELICASE_CTER"/>
    <property type="match status" value="1"/>
</dbReference>
<dbReference type="GO" id="GO:0006289">
    <property type="term" value="P:nucleotide-excision repair"/>
    <property type="evidence" value="ECO:0007669"/>
    <property type="project" value="InterPro"/>
</dbReference>
<name>A0A4Y6I6C2_9MOLU</name>
<dbReference type="InterPro" id="IPR024759">
    <property type="entry name" value="UvrB_YAD/RRR_dom"/>
</dbReference>
<dbReference type="InterPro" id="IPR036876">
    <property type="entry name" value="UVR_dom_sf"/>
</dbReference>
<dbReference type="PROSITE" id="PS51192">
    <property type="entry name" value="HELICASE_ATP_BIND_1"/>
    <property type="match status" value="1"/>
</dbReference>
<evidence type="ECO:0000256" key="7">
    <source>
        <dbReference type="ARBA" id="ARBA00022840"/>
    </source>
</evidence>
<evidence type="ECO:0000256" key="6">
    <source>
        <dbReference type="ARBA" id="ARBA00022769"/>
    </source>
</evidence>
<dbReference type="SUPFAM" id="SSF46600">
    <property type="entry name" value="C-terminal UvrC-binding domain of UvrB"/>
    <property type="match status" value="1"/>
</dbReference>
<comment type="similarity">
    <text evidence="2 12">Belongs to the UvrB family.</text>
</comment>
<dbReference type="Pfam" id="PF00271">
    <property type="entry name" value="Helicase_C"/>
    <property type="match status" value="1"/>
</dbReference>
<comment type="subunit">
    <text evidence="10 12">Forms a heterotetramer with UvrA during the search for lesions. Interacts with UvrC in an incision complex.</text>
</comment>
<proteinExistence type="inferred from homology"/>
<evidence type="ECO:0000256" key="11">
    <source>
        <dbReference type="ARBA" id="ARBA00029504"/>
    </source>
</evidence>
<keyword evidence="4" id="KW-0547">Nucleotide-binding</keyword>
<dbReference type="AlphaFoldDB" id="A0A4Y6I6C2"/>
<keyword evidence="9 12" id="KW-0234">DNA repair</keyword>
<dbReference type="Pfam" id="PF02151">
    <property type="entry name" value="UVR"/>
    <property type="match status" value="1"/>
</dbReference>
<dbReference type="GO" id="GO:0003677">
    <property type="term" value="F:DNA binding"/>
    <property type="evidence" value="ECO:0007669"/>
    <property type="project" value="InterPro"/>
</dbReference>
<keyword evidence="3" id="KW-0963">Cytoplasm</keyword>
<dbReference type="Pfam" id="PF12344">
    <property type="entry name" value="UvrB"/>
    <property type="match status" value="1"/>
</dbReference>
<dbReference type="SMART" id="SM00487">
    <property type="entry name" value="DEXDc"/>
    <property type="match status" value="1"/>
</dbReference>
<dbReference type="RefSeq" id="WP_208664722.1">
    <property type="nucleotide sequence ID" value="NZ_CP041147.1"/>
</dbReference>
<dbReference type="InterPro" id="IPR014001">
    <property type="entry name" value="Helicase_ATP-bd"/>
</dbReference>
<evidence type="ECO:0000256" key="3">
    <source>
        <dbReference type="ARBA" id="ARBA00022490"/>
    </source>
</evidence>
<sequence length="667" mass="76599">MNVFKLKSDYAPAGDQPKAIQEITENIKKGIKNQVIHGVTGSGKTFTIANIIKNFDRPVIVLSHTKTLAGQLYHELKSFFPDNAVEYFISYFDYFRPEAYKPATDSYIEKDSKTNQQIEILRLSTLNSLLTRRDVIVVASVSAIYGELNPDVYKDAFYRFYEGMKIPIKDFITQIIRIKYKRNDVDIEPGFFTVRGDTITIRPADSEDKAVRVSFFGDEIEEIAVLDSFTRDVIEKTKIYTLSPGNAYATDNSIYDEVLPLIQDELSKQLAKFKKEEKVLEYTRLNQRIKNDMDEMSEFGFCKGIENYSMYLDGRTFGERPYTLLDYFPKDSLMFIDESHNFIPQLQAMYRGDYSRKSTLVEYGFRLPSALENRPLKFEEFESEFDFQKIYVSATPGEYEKELSKDAIVPLYVRPTGLVDPIITIKPTEGQMQDVYQTVLDQRKRNERTLVLTTTKRLAEEVSSHLTSKGIKAAFIHSEHKTFDRNEILRRLRLGTYEVVIGINLLREGIDLPEVSKVLVLDAGGTGFARDARSLIQITGRAARNANGEAVFYTDEITSNIQKCLDDNKMKREIQLAYNKEHNIVPKTIIKAIPERITVNGGAIKFDELTIIKSQRSKHANDGKTMTLKDTIEDLRKQMEQAAKERNFEKAIELRDLILELEGDNEK</sequence>
<dbReference type="GO" id="GO:0004518">
    <property type="term" value="F:nuclease activity"/>
    <property type="evidence" value="ECO:0007669"/>
    <property type="project" value="UniProtKB-KW"/>
</dbReference>
<dbReference type="Proteomes" id="UP000315201">
    <property type="component" value="Chromosome"/>
</dbReference>
<dbReference type="SUPFAM" id="SSF52540">
    <property type="entry name" value="P-loop containing nucleoside triphosphate hydrolases"/>
    <property type="match status" value="2"/>
</dbReference>
<keyword evidence="5 12" id="KW-0227">DNA damage</keyword>
<dbReference type="InterPro" id="IPR001650">
    <property type="entry name" value="Helicase_C-like"/>
</dbReference>
<evidence type="ECO:0000256" key="4">
    <source>
        <dbReference type="ARBA" id="ARBA00022741"/>
    </source>
</evidence>
<evidence type="ECO:0000259" key="15">
    <source>
        <dbReference type="PROSITE" id="PS51192"/>
    </source>
</evidence>
<evidence type="ECO:0000256" key="8">
    <source>
        <dbReference type="ARBA" id="ARBA00022881"/>
    </source>
</evidence>
<keyword evidence="8 12" id="KW-0267">Excision nuclease</keyword>
<evidence type="ECO:0000313" key="18">
    <source>
        <dbReference type="Proteomes" id="UP000315201"/>
    </source>
</evidence>
<dbReference type="InterPro" id="IPR004807">
    <property type="entry name" value="UvrB"/>
</dbReference>
<organism evidence="17 18">
    <name type="scientific">Mycoplasma nasistruthionis</name>
    <dbReference type="NCBI Taxonomy" id="353852"/>
    <lineage>
        <taxon>Bacteria</taxon>
        <taxon>Bacillati</taxon>
        <taxon>Mycoplasmatota</taxon>
        <taxon>Mollicutes</taxon>
        <taxon>Mycoplasmataceae</taxon>
        <taxon>Mycoplasma</taxon>
    </lineage>
</organism>
<dbReference type="Pfam" id="PF04851">
    <property type="entry name" value="ResIII"/>
    <property type="match status" value="1"/>
</dbReference>
<dbReference type="GO" id="GO:0016887">
    <property type="term" value="F:ATP hydrolysis activity"/>
    <property type="evidence" value="ECO:0007669"/>
    <property type="project" value="InterPro"/>
</dbReference>
<evidence type="ECO:0000256" key="5">
    <source>
        <dbReference type="ARBA" id="ARBA00022763"/>
    </source>
</evidence>
<dbReference type="InterPro" id="IPR041471">
    <property type="entry name" value="UvrB_inter"/>
</dbReference>
<dbReference type="GO" id="GO:0009432">
    <property type="term" value="P:SOS response"/>
    <property type="evidence" value="ECO:0007669"/>
    <property type="project" value="UniProtKB-KW"/>
</dbReference>
<evidence type="ECO:0000259" key="16">
    <source>
        <dbReference type="PROSITE" id="PS51194"/>
    </source>
</evidence>
<dbReference type="GO" id="GO:0005524">
    <property type="term" value="F:ATP binding"/>
    <property type="evidence" value="ECO:0007669"/>
    <property type="project" value="UniProtKB-KW"/>
</dbReference>
<keyword evidence="6 12" id="KW-0228">DNA excision</keyword>
<evidence type="ECO:0000256" key="1">
    <source>
        <dbReference type="ARBA" id="ARBA00004496"/>
    </source>
</evidence>
<evidence type="ECO:0000256" key="13">
    <source>
        <dbReference type="SAM" id="Coils"/>
    </source>
</evidence>
<evidence type="ECO:0000313" key="17">
    <source>
        <dbReference type="EMBL" id="QDF65174.1"/>
    </source>
</evidence>
<dbReference type="SMART" id="SM00490">
    <property type="entry name" value="HELICc"/>
    <property type="match status" value="1"/>
</dbReference>
<dbReference type="GO" id="GO:0009380">
    <property type="term" value="C:excinuclease repair complex"/>
    <property type="evidence" value="ECO:0007669"/>
    <property type="project" value="InterPro"/>
</dbReference>
<evidence type="ECO:0000259" key="14">
    <source>
        <dbReference type="PROSITE" id="PS50151"/>
    </source>
</evidence>
<keyword evidence="13" id="KW-0175">Coiled coil</keyword>
<feature type="coiled-coil region" evidence="13">
    <location>
        <begin position="625"/>
        <end position="652"/>
    </location>
</feature>
<dbReference type="EMBL" id="CP041147">
    <property type="protein sequence ID" value="QDF65174.1"/>
    <property type="molecule type" value="Genomic_DNA"/>
</dbReference>
<reference evidence="17 18" key="1">
    <citation type="submission" date="2019-06" db="EMBL/GenBank/DDBJ databases">
        <title>Mycoplasma nasistruthionis sp. nov. str Ms03.</title>
        <authorList>
            <person name="Botes A."/>
        </authorList>
    </citation>
    <scope>NUCLEOTIDE SEQUENCE [LARGE SCALE GENOMIC DNA]</scope>
    <source>
        <strain evidence="17 18">Ms03</strain>
    </source>
</reference>
<dbReference type="Gene3D" id="4.10.860.10">
    <property type="entry name" value="UVR domain"/>
    <property type="match status" value="1"/>
</dbReference>
<evidence type="ECO:0000256" key="12">
    <source>
        <dbReference type="RuleBase" id="RU003587"/>
    </source>
</evidence>